<accession>A0ABQ6A1X3</accession>
<dbReference type="InterPro" id="IPR028203">
    <property type="entry name" value="PSII_CF48-like_dom"/>
</dbReference>
<dbReference type="SUPFAM" id="SSF50939">
    <property type="entry name" value="Sialidases"/>
    <property type="match status" value="1"/>
</dbReference>
<evidence type="ECO:0000256" key="2">
    <source>
        <dbReference type="ARBA" id="ARBA00023276"/>
    </source>
</evidence>
<dbReference type="Proteomes" id="UP001156682">
    <property type="component" value="Unassembled WGS sequence"/>
</dbReference>
<evidence type="ECO:0000256" key="1">
    <source>
        <dbReference type="ARBA" id="ARBA00022531"/>
    </source>
</evidence>
<gene>
    <name evidence="4" type="ORF">GCM10007878_20050</name>
</gene>
<dbReference type="InterPro" id="IPR036278">
    <property type="entry name" value="Sialidase_sf"/>
</dbReference>
<evidence type="ECO:0000313" key="5">
    <source>
        <dbReference type="Proteomes" id="UP001156682"/>
    </source>
</evidence>
<comment type="caution">
    <text evidence="4">The sequence shown here is derived from an EMBL/GenBank/DDBJ whole genome shotgun (WGS) entry which is preliminary data.</text>
</comment>
<dbReference type="RefSeq" id="WP_036239883.1">
    <property type="nucleotide sequence ID" value="NZ_BSOR01000035.1"/>
</dbReference>
<evidence type="ECO:0000313" key="4">
    <source>
        <dbReference type="EMBL" id="GLR64567.1"/>
    </source>
</evidence>
<name>A0ABQ6A1X3_9GAMM</name>
<sequence>MASSLWSLRLQITYLLLAASLYTPLLVADSALVRPALKSELVTQSLLLDITTAGNRLVAVGERGHIIYRDPGKEWQQAQVPVISQLTSVHFPTPQVGFAVGHEAMILRSKDAGASWQLIHQDTEEAPLLDVYFTSEQKGFVVGGYGLLLTTNDSGKTWQSLMDDLPNPDGYHNNAITQDTAGNLFIAGERGNLYRSTDAGKHWQSLQLDYDGSLFGLLATSAGQLIASGLRGHLFMSLDAGDSWQALEHAGEQTLNTGLVLENNQLLLLGQNGEYLTGPAQALKLHTLAGRYSLLAAARQGTELIAVGRGGLHSLPLAETLGR</sequence>
<feature type="domain" description="Photosynthesis system II assembly factor Ycf48/Hcf136-like" evidence="3">
    <location>
        <begin position="73"/>
        <end position="270"/>
    </location>
</feature>
<dbReference type="PANTHER" id="PTHR47199">
    <property type="entry name" value="PHOTOSYSTEM II STABILITY/ASSEMBLY FACTOR HCF136, CHLOROPLASTIC"/>
    <property type="match status" value="1"/>
</dbReference>
<evidence type="ECO:0000259" key="3">
    <source>
        <dbReference type="Pfam" id="PF14870"/>
    </source>
</evidence>
<dbReference type="InterPro" id="IPR015943">
    <property type="entry name" value="WD40/YVTN_repeat-like_dom_sf"/>
</dbReference>
<dbReference type="CDD" id="cd15482">
    <property type="entry name" value="Sialidase_non-viral"/>
    <property type="match status" value="1"/>
</dbReference>
<protein>
    <recommendedName>
        <fullName evidence="3">Photosynthesis system II assembly factor Ycf48/Hcf136-like domain-containing protein</fullName>
    </recommendedName>
</protein>
<keyword evidence="1" id="KW-0602">Photosynthesis</keyword>
<organism evidence="4 5">
    <name type="scientific">Marinospirillum insulare</name>
    <dbReference type="NCBI Taxonomy" id="217169"/>
    <lineage>
        <taxon>Bacteria</taxon>
        <taxon>Pseudomonadati</taxon>
        <taxon>Pseudomonadota</taxon>
        <taxon>Gammaproteobacteria</taxon>
        <taxon>Oceanospirillales</taxon>
        <taxon>Oceanospirillaceae</taxon>
        <taxon>Marinospirillum</taxon>
    </lineage>
</organism>
<proteinExistence type="predicted"/>
<dbReference type="Gene3D" id="2.130.10.10">
    <property type="entry name" value="YVTN repeat-like/Quinoprotein amine dehydrogenase"/>
    <property type="match status" value="1"/>
</dbReference>
<keyword evidence="2" id="KW-0604">Photosystem II</keyword>
<reference evidence="5" key="1">
    <citation type="journal article" date="2019" name="Int. J. Syst. Evol. Microbiol.">
        <title>The Global Catalogue of Microorganisms (GCM) 10K type strain sequencing project: providing services to taxonomists for standard genome sequencing and annotation.</title>
        <authorList>
            <consortium name="The Broad Institute Genomics Platform"/>
            <consortium name="The Broad Institute Genome Sequencing Center for Infectious Disease"/>
            <person name="Wu L."/>
            <person name="Ma J."/>
        </authorList>
    </citation>
    <scope>NUCLEOTIDE SEQUENCE [LARGE SCALE GENOMIC DNA]</scope>
    <source>
        <strain evidence="5">NBRC 100033</strain>
    </source>
</reference>
<keyword evidence="5" id="KW-1185">Reference proteome</keyword>
<dbReference type="EMBL" id="BSOR01000035">
    <property type="protein sequence ID" value="GLR64567.1"/>
    <property type="molecule type" value="Genomic_DNA"/>
</dbReference>
<dbReference type="PANTHER" id="PTHR47199:SF2">
    <property type="entry name" value="PHOTOSYSTEM II STABILITY_ASSEMBLY FACTOR HCF136, CHLOROPLASTIC"/>
    <property type="match status" value="1"/>
</dbReference>
<dbReference type="Pfam" id="PF14870">
    <property type="entry name" value="PSII_BNR"/>
    <property type="match status" value="1"/>
</dbReference>